<dbReference type="InterPro" id="IPR029039">
    <property type="entry name" value="Flavoprotein-like_sf"/>
</dbReference>
<gene>
    <name evidence="2" type="ORF">SAMN04489717_3035</name>
</gene>
<sequence>MTTRVLVAYATRNRATAGIADRIGADLISAGLEVQVAPAKAAHTVKGYDACVLGSAIYAGRSQHDARRFGDEQAIDSWARELARELGADGAPAGRPAPDEPSS</sequence>
<dbReference type="InterPro" id="IPR026816">
    <property type="entry name" value="Flavodoxin_dom"/>
</dbReference>
<evidence type="ECO:0000313" key="2">
    <source>
        <dbReference type="EMBL" id="SDS54427.1"/>
    </source>
</evidence>
<evidence type="ECO:0000259" key="1">
    <source>
        <dbReference type="Pfam" id="PF12724"/>
    </source>
</evidence>
<dbReference type="AlphaFoldDB" id="A0A1H1T2E0"/>
<reference evidence="2 3" key="1">
    <citation type="submission" date="2016-10" db="EMBL/GenBank/DDBJ databases">
        <authorList>
            <person name="de Groot N.N."/>
        </authorList>
    </citation>
    <scope>NUCLEOTIDE SEQUENCE [LARGE SCALE GENOMIC DNA]</scope>
    <source>
        <strain evidence="2 3">DSM 22024</strain>
    </source>
</reference>
<dbReference type="Proteomes" id="UP000198983">
    <property type="component" value="Chromosome I"/>
</dbReference>
<dbReference type="Gene3D" id="3.40.50.360">
    <property type="match status" value="1"/>
</dbReference>
<dbReference type="STRING" id="117157.SAMN04489717_3035"/>
<feature type="domain" description="Flavodoxin" evidence="1">
    <location>
        <begin position="6"/>
        <end position="71"/>
    </location>
</feature>
<dbReference type="EMBL" id="LT629732">
    <property type="protein sequence ID" value="SDS54427.1"/>
    <property type="molecule type" value="Genomic_DNA"/>
</dbReference>
<organism evidence="2 3">
    <name type="scientific">Actinopolymorpha singaporensis</name>
    <dbReference type="NCBI Taxonomy" id="117157"/>
    <lineage>
        <taxon>Bacteria</taxon>
        <taxon>Bacillati</taxon>
        <taxon>Actinomycetota</taxon>
        <taxon>Actinomycetes</taxon>
        <taxon>Propionibacteriales</taxon>
        <taxon>Actinopolymorphaceae</taxon>
        <taxon>Actinopolymorpha</taxon>
    </lineage>
</organism>
<dbReference type="SUPFAM" id="SSF52218">
    <property type="entry name" value="Flavoproteins"/>
    <property type="match status" value="1"/>
</dbReference>
<dbReference type="Pfam" id="PF12724">
    <property type="entry name" value="Flavodoxin_5"/>
    <property type="match status" value="1"/>
</dbReference>
<name>A0A1H1T2E0_9ACTN</name>
<protein>
    <submittedName>
        <fullName evidence="2">Flavodoxin domain-containing protein</fullName>
    </submittedName>
</protein>
<keyword evidence="3" id="KW-1185">Reference proteome</keyword>
<accession>A0A1H1T2E0</accession>
<evidence type="ECO:0000313" key="3">
    <source>
        <dbReference type="Proteomes" id="UP000198983"/>
    </source>
</evidence>
<proteinExistence type="predicted"/>